<feature type="domain" description="RING-type" evidence="7">
    <location>
        <begin position="1"/>
        <end position="74"/>
    </location>
</feature>
<keyword evidence="3" id="KW-0677">Repeat</keyword>
<dbReference type="PROSITE" id="PS51873">
    <property type="entry name" value="TRIAD"/>
    <property type="match status" value="1"/>
</dbReference>
<evidence type="ECO:0000313" key="8">
    <source>
        <dbReference type="EMBL" id="KAH0500336.1"/>
    </source>
</evidence>
<keyword evidence="4" id="KW-0863">Zinc-finger</keyword>
<evidence type="ECO:0000313" key="9">
    <source>
        <dbReference type="Proteomes" id="UP000710432"/>
    </source>
</evidence>
<dbReference type="SMART" id="SM00647">
    <property type="entry name" value="IBR"/>
    <property type="match status" value="1"/>
</dbReference>
<keyword evidence="6" id="KW-0862">Zinc</keyword>
<evidence type="ECO:0000256" key="4">
    <source>
        <dbReference type="ARBA" id="ARBA00022771"/>
    </source>
</evidence>
<comment type="caution">
    <text evidence="8">The sequence shown here is derived from an EMBL/GenBank/DDBJ whole genome shotgun (WGS) entry which is preliminary data.</text>
</comment>
<gene>
    <name evidence="8" type="ORF">LTLLF_201530</name>
</gene>
<evidence type="ECO:0000256" key="3">
    <source>
        <dbReference type="ARBA" id="ARBA00022737"/>
    </source>
</evidence>
<accession>A0A8J6FUT4</accession>
<evidence type="ECO:0000256" key="1">
    <source>
        <dbReference type="ARBA" id="ARBA00022679"/>
    </source>
</evidence>
<dbReference type="GO" id="GO:0016740">
    <property type="term" value="F:transferase activity"/>
    <property type="evidence" value="ECO:0007669"/>
    <property type="project" value="UniProtKB-KW"/>
</dbReference>
<evidence type="ECO:0000259" key="7">
    <source>
        <dbReference type="PROSITE" id="PS51873"/>
    </source>
</evidence>
<reference evidence="8" key="1">
    <citation type="submission" date="2020-03" db="EMBL/GenBank/DDBJ databases">
        <title>Studies in the Genomics of Life Span.</title>
        <authorList>
            <person name="Glass D."/>
        </authorList>
    </citation>
    <scope>NUCLEOTIDE SEQUENCE</scope>
    <source>
        <strain evidence="8">LTLLF</strain>
        <tissue evidence="8">Muscle</tissue>
    </source>
</reference>
<dbReference type="EMBL" id="JAATJU010027518">
    <property type="protein sequence ID" value="KAH0500336.1"/>
    <property type="molecule type" value="Genomic_DNA"/>
</dbReference>
<keyword evidence="1" id="KW-0808">Transferase</keyword>
<dbReference type="GO" id="GO:0008270">
    <property type="term" value="F:zinc ion binding"/>
    <property type="evidence" value="ECO:0007669"/>
    <property type="project" value="UniProtKB-KW"/>
</dbReference>
<dbReference type="AlphaFoldDB" id="A0A8J6FUT4"/>
<dbReference type="Proteomes" id="UP000710432">
    <property type="component" value="Unassembled WGS sequence"/>
</dbReference>
<organism evidence="8 9">
    <name type="scientific">Microtus ochrogaster</name>
    <name type="common">Prairie vole</name>
    <dbReference type="NCBI Taxonomy" id="79684"/>
    <lineage>
        <taxon>Eukaryota</taxon>
        <taxon>Metazoa</taxon>
        <taxon>Chordata</taxon>
        <taxon>Craniata</taxon>
        <taxon>Vertebrata</taxon>
        <taxon>Euteleostomi</taxon>
        <taxon>Mammalia</taxon>
        <taxon>Eutheria</taxon>
        <taxon>Euarchontoglires</taxon>
        <taxon>Glires</taxon>
        <taxon>Rodentia</taxon>
        <taxon>Myomorpha</taxon>
        <taxon>Muroidea</taxon>
        <taxon>Cricetidae</taxon>
        <taxon>Arvicolinae</taxon>
        <taxon>Microtus</taxon>
    </lineage>
</organism>
<name>A0A8J6FUT4_MICOH</name>
<keyword evidence="5" id="KW-0833">Ubl conjugation pathway</keyword>
<dbReference type="Pfam" id="PF01485">
    <property type="entry name" value="IBR"/>
    <property type="match status" value="1"/>
</dbReference>
<proteinExistence type="predicted"/>
<dbReference type="InterPro" id="IPR044066">
    <property type="entry name" value="TRIAD_supradom"/>
</dbReference>
<evidence type="ECO:0000256" key="2">
    <source>
        <dbReference type="ARBA" id="ARBA00022723"/>
    </source>
</evidence>
<protein>
    <submittedName>
        <fullName evidence="8">E3 ubiquitin-protein ligase ARIH2</fullName>
    </submittedName>
</protein>
<dbReference type="InterPro" id="IPR002867">
    <property type="entry name" value="IBR_dom"/>
</dbReference>
<evidence type="ECO:0000256" key="6">
    <source>
        <dbReference type="ARBA" id="ARBA00022833"/>
    </source>
</evidence>
<evidence type="ECO:0000256" key="5">
    <source>
        <dbReference type="ARBA" id="ARBA00022786"/>
    </source>
</evidence>
<sequence length="74" mass="9022">MAQDCPLRTPEDFVFPLLPNEELRDKYRRYLFRDYVESHYQLQLCPGADCPMVIRVQEPRARRVQCNRCNEVFW</sequence>
<keyword evidence="2" id="KW-0479">Metal-binding</keyword>